<sequence length="237" mass="26120">MSDLAVTEKEIKTAVQRGFKGFALTVDAIRAGKRERDMRTSIEEEEQDLDDSDEEEEDESFTRGPTVKRAAVYEKFDWVSSIKWLRSLTNLPIAIKGIQCWEDAALCMRYGAHPWLSNHGARQLDGAPSAVDTLIEIRQNCPEVLSKCEVIVDGGVTRGTDIVKALALGAKGVGLGRAFLFSLVFGEAGVSKAIRILKHEIETTMALLGVTSIDQLNASYVDYSRILNASVETRARL</sequence>
<gene>
    <name evidence="5" type="ORF">UCRPA7_6014</name>
</gene>
<dbReference type="OrthoDB" id="1925334at2759"/>
<dbReference type="PANTHER" id="PTHR10578">
    <property type="entry name" value="S -2-HYDROXY-ACID OXIDASE-RELATED"/>
    <property type="match status" value="1"/>
</dbReference>
<dbReference type="RefSeq" id="XP_007916747.1">
    <property type="nucleotide sequence ID" value="XM_007918556.1"/>
</dbReference>
<feature type="domain" description="FMN hydroxy acid dehydrogenase" evidence="4">
    <location>
        <begin position="1"/>
        <end position="226"/>
    </location>
</feature>
<protein>
    <submittedName>
        <fullName evidence="5">Putative cytochrome b2 protein</fullName>
    </submittedName>
</protein>
<evidence type="ECO:0000256" key="1">
    <source>
        <dbReference type="ARBA" id="ARBA00001917"/>
    </source>
</evidence>
<dbReference type="GO" id="GO:0016491">
    <property type="term" value="F:oxidoreductase activity"/>
    <property type="evidence" value="ECO:0007669"/>
    <property type="project" value="UniProtKB-KW"/>
</dbReference>
<name>R8BGM6_PHAM7</name>
<dbReference type="AlphaFoldDB" id="R8BGM6"/>
<accession>R8BGM6</accession>
<evidence type="ECO:0000259" key="4">
    <source>
        <dbReference type="PROSITE" id="PS51349"/>
    </source>
</evidence>
<dbReference type="InterPro" id="IPR000262">
    <property type="entry name" value="FMN-dep_DH"/>
</dbReference>
<dbReference type="PANTHER" id="PTHR10578:SF148">
    <property type="entry name" value="L-LACTATE DEHYDROGENASE (CYTOCHROME)"/>
    <property type="match status" value="1"/>
</dbReference>
<dbReference type="KEGG" id="tmn:UCRPA7_6014"/>
<evidence type="ECO:0000256" key="2">
    <source>
        <dbReference type="ARBA" id="ARBA00023002"/>
    </source>
</evidence>
<dbReference type="HOGENOM" id="CLU_020639_6_2_1"/>
<dbReference type="GeneID" id="19326628"/>
<dbReference type="PROSITE" id="PS00557">
    <property type="entry name" value="FMN_HYDROXY_ACID_DH_1"/>
    <property type="match status" value="1"/>
</dbReference>
<dbReference type="InterPro" id="IPR008259">
    <property type="entry name" value="FMN_hydac_DH_AS"/>
</dbReference>
<reference evidence="6" key="1">
    <citation type="journal article" date="2013" name="Genome Announc.">
        <title>Draft genome sequence of the ascomycete Phaeoacremonium aleophilum strain UCR-PA7, a causal agent of the esca disease complex in grapevines.</title>
        <authorList>
            <person name="Blanco-Ulate B."/>
            <person name="Rolshausen P."/>
            <person name="Cantu D."/>
        </authorList>
    </citation>
    <scope>NUCLEOTIDE SEQUENCE [LARGE SCALE GENOMIC DNA]</scope>
    <source>
        <strain evidence="6">UCR-PA7</strain>
    </source>
</reference>
<proteinExistence type="predicted"/>
<dbReference type="SUPFAM" id="SSF51395">
    <property type="entry name" value="FMN-linked oxidoreductases"/>
    <property type="match status" value="1"/>
</dbReference>
<comment type="cofactor">
    <cofactor evidence="1">
        <name>FMN</name>
        <dbReference type="ChEBI" id="CHEBI:58210"/>
    </cofactor>
</comment>
<evidence type="ECO:0000313" key="5">
    <source>
        <dbReference type="EMBL" id="EON98476.1"/>
    </source>
</evidence>
<keyword evidence="2" id="KW-0560">Oxidoreductase</keyword>
<evidence type="ECO:0000256" key="3">
    <source>
        <dbReference type="SAM" id="MobiDB-lite"/>
    </source>
</evidence>
<dbReference type="Proteomes" id="UP000014074">
    <property type="component" value="Unassembled WGS sequence"/>
</dbReference>
<dbReference type="EMBL" id="KB933216">
    <property type="protein sequence ID" value="EON98476.1"/>
    <property type="molecule type" value="Genomic_DNA"/>
</dbReference>
<keyword evidence="6" id="KW-1185">Reference proteome</keyword>
<dbReference type="InterPro" id="IPR013785">
    <property type="entry name" value="Aldolase_TIM"/>
</dbReference>
<feature type="region of interest" description="Disordered" evidence="3">
    <location>
        <begin position="35"/>
        <end position="64"/>
    </location>
</feature>
<dbReference type="Pfam" id="PF01070">
    <property type="entry name" value="FMN_dh"/>
    <property type="match status" value="1"/>
</dbReference>
<evidence type="ECO:0000313" key="6">
    <source>
        <dbReference type="Proteomes" id="UP000014074"/>
    </source>
</evidence>
<dbReference type="eggNOG" id="KOG0538">
    <property type="taxonomic scope" value="Eukaryota"/>
</dbReference>
<dbReference type="PROSITE" id="PS51349">
    <property type="entry name" value="FMN_HYDROXY_ACID_DH_2"/>
    <property type="match status" value="1"/>
</dbReference>
<organism evidence="5 6">
    <name type="scientific">Phaeoacremonium minimum (strain UCR-PA7)</name>
    <name type="common">Esca disease fungus</name>
    <name type="synonym">Togninia minima</name>
    <dbReference type="NCBI Taxonomy" id="1286976"/>
    <lineage>
        <taxon>Eukaryota</taxon>
        <taxon>Fungi</taxon>
        <taxon>Dikarya</taxon>
        <taxon>Ascomycota</taxon>
        <taxon>Pezizomycotina</taxon>
        <taxon>Sordariomycetes</taxon>
        <taxon>Sordariomycetidae</taxon>
        <taxon>Togniniales</taxon>
        <taxon>Togniniaceae</taxon>
        <taxon>Phaeoacremonium</taxon>
    </lineage>
</organism>
<dbReference type="Gene3D" id="3.20.20.70">
    <property type="entry name" value="Aldolase class I"/>
    <property type="match status" value="1"/>
</dbReference>
<feature type="compositionally biased region" description="Acidic residues" evidence="3">
    <location>
        <begin position="43"/>
        <end position="59"/>
    </location>
</feature>
<dbReference type="InterPro" id="IPR037396">
    <property type="entry name" value="FMN_HAD"/>
</dbReference>